<keyword evidence="1" id="KW-1133">Transmembrane helix</keyword>
<feature type="transmembrane region" description="Helical" evidence="1">
    <location>
        <begin position="20"/>
        <end position="40"/>
    </location>
</feature>
<dbReference type="AlphaFoldDB" id="A0A1G7R496"/>
<sequence>MPTSVKSGMATRRILSDVYVWTGAVLFAFGAGAVYLAMGFDPTSRTFPLVVSIIMMLAGGGVFLQALSSHEHRPLPLHEFGTIGLAVIAIVLWGLGLAFGLGFLLSTIALMMAMLWLSGLRTPVRALAISCVIAVVAYGLFVMVLNVHLPSSFLSFIAPGL</sequence>
<dbReference type="Proteomes" id="UP000182284">
    <property type="component" value="Unassembled WGS sequence"/>
</dbReference>
<dbReference type="InterPro" id="IPR009936">
    <property type="entry name" value="DUF1468"/>
</dbReference>
<keyword evidence="1" id="KW-0812">Transmembrane</keyword>
<feature type="transmembrane region" description="Helical" evidence="1">
    <location>
        <begin position="124"/>
        <end position="145"/>
    </location>
</feature>
<name>A0A1G7R496_9RHOB</name>
<protein>
    <submittedName>
        <fullName evidence="3">Tripartite tricarboxylate transporter TctB family protein</fullName>
    </submittedName>
</protein>
<dbReference type="RefSeq" id="WP_074646308.1">
    <property type="nucleotide sequence ID" value="NZ_FNBL01000011.1"/>
</dbReference>
<feature type="transmembrane region" description="Helical" evidence="1">
    <location>
        <begin position="87"/>
        <end position="117"/>
    </location>
</feature>
<gene>
    <name evidence="3" type="ORF">SAMN04488117_11116</name>
</gene>
<organism evidence="3 4">
    <name type="scientific">Celeribacter baekdonensis</name>
    <dbReference type="NCBI Taxonomy" id="875171"/>
    <lineage>
        <taxon>Bacteria</taxon>
        <taxon>Pseudomonadati</taxon>
        <taxon>Pseudomonadota</taxon>
        <taxon>Alphaproteobacteria</taxon>
        <taxon>Rhodobacterales</taxon>
        <taxon>Roseobacteraceae</taxon>
        <taxon>Celeribacter</taxon>
    </lineage>
</organism>
<evidence type="ECO:0000313" key="3">
    <source>
        <dbReference type="EMBL" id="SDG05611.1"/>
    </source>
</evidence>
<dbReference type="EMBL" id="FNBL01000011">
    <property type="protein sequence ID" value="SDG05611.1"/>
    <property type="molecule type" value="Genomic_DNA"/>
</dbReference>
<feature type="domain" description="DUF1468" evidence="2">
    <location>
        <begin position="21"/>
        <end position="150"/>
    </location>
</feature>
<evidence type="ECO:0000256" key="1">
    <source>
        <dbReference type="SAM" id="Phobius"/>
    </source>
</evidence>
<evidence type="ECO:0000313" key="4">
    <source>
        <dbReference type="Proteomes" id="UP000182284"/>
    </source>
</evidence>
<dbReference type="OrthoDB" id="7855240at2"/>
<proteinExistence type="predicted"/>
<feature type="transmembrane region" description="Helical" evidence="1">
    <location>
        <begin position="47"/>
        <end position="67"/>
    </location>
</feature>
<reference evidence="3 4" key="1">
    <citation type="submission" date="2016-10" db="EMBL/GenBank/DDBJ databases">
        <authorList>
            <person name="de Groot N.N."/>
        </authorList>
    </citation>
    <scope>NUCLEOTIDE SEQUENCE [LARGE SCALE GENOMIC DNA]</scope>
    <source>
        <strain evidence="3 4">DSM 27375</strain>
    </source>
</reference>
<keyword evidence="1" id="KW-0472">Membrane</keyword>
<accession>A0A1G7R496</accession>
<dbReference type="Pfam" id="PF07331">
    <property type="entry name" value="TctB"/>
    <property type="match status" value="1"/>
</dbReference>
<evidence type="ECO:0000259" key="2">
    <source>
        <dbReference type="Pfam" id="PF07331"/>
    </source>
</evidence>